<dbReference type="Gene3D" id="2.60.120.40">
    <property type="match status" value="1"/>
</dbReference>
<accession>A0A1D7XNN9</accession>
<dbReference type="InterPro" id="IPR050149">
    <property type="entry name" value="Collagen_superfamily"/>
</dbReference>
<reference evidence="3" key="2">
    <citation type="submission" date="2016-09" db="EMBL/GenBank/DDBJ databases">
        <title>Genomics of Clostridium taeniosporum, an organism which forms endospores with ribbon-like appendages.</title>
        <authorList>
            <person name="Walker J.R."/>
        </authorList>
    </citation>
    <scope>NUCLEOTIDE SEQUENCE [LARGE SCALE GENOMIC DNA]</scope>
    <source>
        <strain evidence="3">1/k</strain>
    </source>
</reference>
<dbReference type="GO" id="GO:0031012">
    <property type="term" value="C:extracellular matrix"/>
    <property type="evidence" value="ECO:0007669"/>
    <property type="project" value="TreeGrafter"/>
</dbReference>
<dbReference type="AlphaFoldDB" id="Q0PIT0"/>
<dbReference type="EMBL" id="CP017253">
    <property type="protein sequence ID" value="AOR24948.2"/>
    <property type="molecule type" value="Genomic_DNA"/>
</dbReference>
<dbReference type="KEGG" id="ctae:BGI42_09860"/>
<dbReference type="GO" id="GO:0005615">
    <property type="term" value="C:extracellular space"/>
    <property type="evidence" value="ECO:0007669"/>
    <property type="project" value="TreeGrafter"/>
</dbReference>
<dbReference type="PANTHER" id="PTHR24023">
    <property type="entry name" value="COLLAGEN ALPHA"/>
    <property type="match status" value="1"/>
</dbReference>
<keyword evidence="2" id="KW-0176">Collagen</keyword>
<name>Q0PIT0_9CLOT</name>
<dbReference type="GO" id="GO:0030020">
    <property type="term" value="F:extracellular matrix structural constituent conferring tensile strength"/>
    <property type="evidence" value="ECO:0007669"/>
    <property type="project" value="TreeGrafter"/>
</dbReference>
<reference evidence="2" key="3">
    <citation type="journal article" date="2018" name="PLoS ONE">
        <title>Genomics of Clostridium taeniosporum, an organism which forms endospores with ribbon-like appendages.</title>
        <authorList>
            <person name="Cambridge J.M."/>
            <person name="Blinkova A.L."/>
            <person name="Salvador Rocha E.I."/>
            <person name="Bode Hernandez A."/>
            <person name="Moreno M."/>
            <person name="Gines-Candelaria E."/>
            <person name="Goetz B.M."/>
            <person name="Hunicke-Smith S."/>
            <person name="Satterwhite E."/>
            <person name="Tucker H.O."/>
            <person name="Walker J.R."/>
        </authorList>
    </citation>
    <scope>NUCLEOTIDE SEQUENCE</scope>
    <source>
        <strain evidence="2">1/k</strain>
    </source>
</reference>
<proteinExistence type="predicted"/>
<sequence length="307" mass="29601">MRNQYLYNRNNTGYNDCNKGYNDCNICCSSNGVTRVCPPGPIGPKGSTGPTGATGEIGPTGPIGLTGATGPCCTGPTGATGVTGAIGATGPIGLTGATGPCCTGPTGATGVTGAIGATGPIGLTGATGPCCTGPTGATGVTGQTGETGVTGATGETGATGATGATGPLITSNNAFIVSEQPTQAIADTTPIPLTTNVVINGTAITHTAGSTDIVLAPNQQYLVVYRAVGFDTGLPAGSYYNLNLTLDGILVGGTDAGSTSTGTPPSPEMTGTAIVNTGAGPNILQLINASGGTRTFDDVQISIVKLA</sequence>
<accession>Q0PIT0</accession>
<protein>
    <submittedName>
        <fullName evidence="1">CL2</fullName>
    </submittedName>
    <submittedName>
        <fullName evidence="2">Collagen-like protein</fullName>
    </submittedName>
</protein>
<keyword evidence="3" id="KW-1185">Reference proteome</keyword>
<dbReference type="GO" id="GO:0030198">
    <property type="term" value="P:extracellular matrix organization"/>
    <property type="evidence" value="ECO:0007669"/>
    <property type="project" value="TreeGrafter"/>
</dbReference>
<organism evidence="1">
    <name type="scientific">Clostridium taeniosporum</name>
    <dbReference type="NCBI Taxonomy" id="394958"/>
    <lineage>
        <taxon>Bacteria</taxon>
        <taxon>Bacillati</taxon>
        <taxon>Bacillota</taxon>
        <taxon>Clostridia</taxon>
        <taxon>Eubacteriales</taxon>
        <taxon>Clostridiaceae</taxon>
        <taxon>Clostridium</taxon>
    </lineage>
</organism>
<dbReference type="PANTHER" id="PTHR24023:SF1095">
    <property type="entry name" value="EGF-LIKE DOMAIN-CONTAINING PROTEIN"/>
    <property type="match status" value="1"/>
</dbReference>
<dbReference type="InterPro" id="IPR008983">
    <property type="entry name" value="Tumour_necrosis_fac-like_dom"/>
</dbReference>
<evidence type="ECO:0000313" key="1">
    <source>
        <dbReference type="EMBL" id="ABH03029.1"/>
    </source>
</evidence>
<dbReference type="EMBL" id="DQ826675">
    <property type="protein sequence ID" value="ABH03029.1"/>
    <property type="molecule type" value="Genomic_DNA"/>
</dbReference>
<evidence type="ECO:0000313" key="2">
    <source>
        <dbReference type="EMBL" id="AOR24948.2"/>
    </source>
</evidence>
<gene>
    <name evidence="1" type="primary">cl2</name>
    <name evidence="2" type="ORF">BGI42_09860</name>
</gene>
<dbReference type="Proteomes" id="UP000094652">
    <property type="component" value="Chromosome"/>
</dbReference>
<dbReference type="STRING" id="394958.BGI42_09860"/>
<evidence type="ECO:0000313" key="3">
    <source>
        <dbReference type="Proteomes" id="UP000094652"/>
    </source>
</evidence>
<reference evidence="1" key="1">
    <citation type="journal article" date="2007" name="Mol. Microbiol.">
        <title>Clostridium taeniosporum spore ribbon-like appendage structure, composition and genes.</title>
        <authorList>
            <person name="Walker J.R."/>
            <person name="Gnanam A.J."/>
            <person name="Blinkova A.L."/>
            <person name="Hermandson M.J."/>
            <person name="Karymov M.A."/>
            <person name="Lyubchenko Y.L."/>
            <person name="Graves P.R."/>
            <person name="Haystead T.A."/>
            <person name="Linse K.D."/>
        </authorList>
    </citation>
    <scope>NUCLEOTIDE SEQUENCE</scope>
    <source>
        <strain evidence="1">I/K</strain>
    </source>
</reference>